<dbReference type="EMBL" id="AZHC01000001">
    <property type="protein sequence ID" value="OAA51966.1"/>
    <property type="molecule type" value="Genomic_DNA"/>
</dbReference>
<comment type="caution">
    <text evidence="1">The sequence shown here is derived from an EMBL/GenBank/DDBJ whole genome shotgun (WGS) entry which is preliminary data.</text>
</comment>
<gene>
    <name evidence="1" type="ORF">NOR_00559</name>
</gene>
<name>A0A167KNK0_METRR</name>
<organism evidence="1 2">
    <name type="scientific">Metarhizium rileyi (strain RCEF 4871)</name>
    <name type="common">Nomuraea rileyi</name>
    <dbReference type="NCBI Taxonomy" id="1649241"/>
    <lineage>
        <taxon>Eukaryota</taxon>
        <taxon>Fungi</taxon>
        <taxon>Dikarya</taxon>
        <taxon>Ascomycota</taxon>
        <taxon>Pezizomycotina</taxon>
        <taxon>Sordariomycetes</taxon>
        <taxon>Hypocreomycetidae</taxon>
        <taxon>Hypocreales</taxon>
        <taxon>Clavicipitaceae</taxon>
        <taxon>Metarhizium</taxon>
    </lineage>
</organism>
<sequence>MHSSPRTRYWPCPAAWYARMASDKIVRPRQPAPLFLKHTFFILAAINNHPSHSWYLCHPGTLSNVIATFPAAVTVAAQARSQLELALTVHSLDGGVVPGLS</sequence>
<evidence type="ECO:0000313" key="1">
    <source>
        <dbReference type="EMBL" id="OAA51966.1"/>
    </source>
</evidence>
<dbReference type="AlphaFoldDB" id="A0A167KNK0"/>
<accession>A0A167KNK0</accession>
<dbReference type="Proteomes" id="UP000243498">
    <property type="component" value="Unassembled WGS sequence"/>
</dbReference>
<evidence type="ECO:0000313" key="2">
    <source>
        <dbReference type="Proteomes" id="UP000243498"/>
    </source>
</evidence>
<proteinExistence type="predicted"/>
<protein>
    <submittedName>
        <fullName evidence="1">Uncharacterized protein</fullName>
    </submittedName>
</protein>
<keyword evidence="2" id="KW-1185">Reference proteome</keyword>
<reference evidence="1 2" key="1">
    <citation type="journal article" date="2016" name="Genome Biol. Evol.">
        <title>Divergent and convergent evolution of fungal pathogenicity.</title>
        <authorList>
            <person name="Shang Y."/>
            <person name="Xiao G."/>
            <person name="Zheng P."/>
            <person name="Cen K."/>
            <person name="Zhan S."/>
            <person name="Wang C."/>
        </authorList>
    </citation>
    <scope>NUCLEOTIDE SEQUENCE [LARGE SCALE GENOMIC DNA]</scope>
    <source>
        <strain evidence="1 2">RCEF 4871</strain>
    </source>
</reference>